<comment type="caution">
    <text evidence="1">The sequence shown here is derived from an EMBL/GenBank/DDBJ whole genome shotgun (WGS) entry which is preliminary data.</text>
</comment>
<evidence type="ECO:0000313" key="1">
    <source>
        <dbReference type="EMBL" id="KAJ1348714.1"/>
    </source>
</evidence>
<reference evidence="1" key="1">
    <citation type="submission" date="2021-06" db="EMBL/GenBank/DDBJ databases">
        <title>Parelaphostrongylus tenuis whole genome reference sequence.</title>
        <authorList>
            <person name="Garwood T.J."/>
            <person name="Larsen P.A."/>
            <person name="Fountain-Jones N.M."/>
            <person name="Garbe J.R."/>
            <person name="Macchietto M.G."/>
            <person name="Kania S.A."/>
            <person name="Gerhold R.W."/>
            <person name="Richards J.E."/>
            <person name="Wolf T.M."/>
        </authorList>
    </citation>
    <scope>NUCLEOTIDE SEQUENCE</scope>
    <source>
        <strain evidence="1">MNPRO001-30</strain>
        <tissue evidence="1">Meninges</tissue>
    </source>
</reference>
<accession>A0AAD5QGM9</accession>
<dbReference type="EMBL" id="JAHQIW010000544">
    <property type="protein sequence ID" value="KAJ1348714.1"/>
    <property type="molecule type" value="Genomic_DNA"/>
</dbReference>
<proteinExistence type="predicted"/>
<dbReference type="Proteomes" id="UP001196413">
    <property type="component" value="Unassembled WGS sequence"/>
</dbReference>
<keyword evidence="2" id="KW-1185">Reference proteome</keyword>
<organism evidence="1 2">
    <name type="scientific">Parelaphostrongylus tenuis</name>
    <name type="common">Meningeal worm</name>
    <dbReference type="NCBI Taxonomy" id="148309"/>
    <lineage>
        <taxon>Eukaryota</taxon>
        <taxon>Metazoa</taxon>
        <taxon>Ecdysozoa</taxon>
        <taxon>Nematoda</taxon>
        <taxon>Chromadorea</taxon>
        <taxon>Rhabditida</taxon>
        <taxon>Rhabditina</taxon>
        <taxon>Rhabditomorpha</taxon>
        <taxon>Strongyloidea</taxon>
        <taxon>Metastrongylidae</taxon>
        <taxon>Parelaphostrongylus</taxon>
    </lineage>
</organism>
<evidence type="ECO:0000313" key="2">
    <source>
        <dbReference type="Proteomes" id="UP001196413"/>
    </source>
</evidence>
<sequence>MELLIVLRKGKELLSYARIQNSPLRIDSQERSGDSLSCTVTTAINGDEVHANAKRRRTASQLEERVTNTVETTGGNHYTPISTLYNIAMSKEFERKYALI</sequence>
<dbReference type="AlphaFoldDB" id="A0AAD5QGM9"/>
<gene>
    <name evidence="1" type="ORF">KIN20_004080</name>
</gene>
<name>A0AAD5QGM9_PARTN</name>
<protein>
    <submittedName>
        <fullName evidence="1">Uncharacterized protein</fullName>
    </submittedName>
</protein>